<accession>A0AAV4UVR9</accession>
<name>A0AAV4UVR9_9ARAC</name>
<evidence type="ECO:0000313" key="3">
    <source>
        <dbReference type="Proteomes" id="UP001054837"/>
    </source>
</evidence>
<feature type="signal peptide" evidence="1">
    <location>
        <begin position="1"/>
        <end position="19"/>
    </location>
</feature>
<evidence type="ECO:0000313" key="2">
    <source>
        <dbReference type="EMBL" id="GIY61982.1"/>
    </source>
</evidence>
<protein>
    <submittedName>
        <fullName evidence="2">Uncharacterized protein</fullName>
    </submittedName>
</protein>
<evidence type="ECO:0000256" key="1">
    <source>
        <dbReference type="SAM" id="SignalP"/>
    </source>
</evidence>
<gene>
    <name evidence="2" type="ORF">CDAR_78781</name>
</gene>
<reference evidence="2 3" key="1">
    <citation type="submission" date="2021-06" db="EMBL/GenBank/DDBJ databases">
        <title>Caerostris darwini draft genome.</title>
        <authorList>
            <person name="Kono N."/>
            <person name="Arakawa K."/>
        </authorList>
    </citation>
    <scope>NUCLEOTIDE SEQUENCE [LARGE SCALE GENOMIC DNA]</scope>
</reference>
<keyword evidence="1" id="KW-0732">Signal</keyword>
<dbReference type="Gene3D" id="2.10.80.10">
    <property type="entry name" value="Lipase, subunit A"/>
    <property type="match status" value="1"/>
</dbReference>
<dbReference type="Proteomes" id="UP001054837">
    <property type="component" value="Unassembled WGS sequence"/>
</dbReference>
<feature type="chain" id="PRO_5043853770" evidence="1">
    <location>
        <begin position="20"/>
        <end position="110"/>
    </location>
</feature>
<keyword evidence="3" id="KW-1185">Reference proteome</keyword>
<organism evidence="2 3">
    <name type="scientific">Caerostris darwini</name>
    <dbReference type="NCBI Taxonomy" id="1538125"/>
    <lineage>
        <taxon>Eukaryota</taxon>
        <taxon>Metazoa</taxon>
        <taxon>Ecdysozoa</taxon>
        <taxon>Arthropoda</taxon>
        <taxon>Chelicerata</taxon>
        <taxon>Arachnida</taxon>
        <taxon>Araneae</taxon>
        <taxon>Araneomorphae</taxon>
        <taxon>Entelegynae</taxon>
        <taxon>Araneoidea</taxon>
        <taxon>Araneidae</taxon>
        <taxon>Caerostris</taxon>
    </lineage>
</organism>
<proteinExistence type="predicted"/>
<dbReference type="EMBL" id="BPLQ01012023">
    <property type="protein sequence ID" value="GIY61982.1"/>
    <property type="molecule type" value="Genomic_DNA"/>
</dbReference>
<sequence length="110" mass="11868">MKVLVFCVVLVAFLAVVDSRTCESDDECEADECCLITFLTGNCKKLRAKGEPCMGNKIIIFGKHVRKCPCASGLFCQPSRTVELPFGTIALQEECAEVGATATTTSPDNE</sequence>
<comment type="caution">
    <text evidence="2">The sequence shown here is derived from an EMBL/GenBank/DDBJ whole genome shotgun (WGS) entry which is preliminary data.</text>
</comment>
<dbReference type="AlphaFoldDB" id="A0AAV4UVR9"/>